<dbReference type="InterPro" id="IPR001714">
    <property type="entry name" value="Pept_M24_MAP"/>
</dbReference>
<evidence type="ECO:0000256" key="1">
    <source>
        <dbReference type="ARBA" id="ARBA00022438"/>
    </source>
</evidence>
<name>A0AA35XJC4_GEOBA</name>
<evidence type="ECO:0000256" key="5">
    <source>
        <dbReference type="HAMAP-Rule" id="MF_03174"/>
    </source>
</evidence>
<dbReference type="GO" id="GO:0046872">
    <property type="term" value="F:metal ion binding"/>
    <property type="evidence" value="ECO:0007669"/>
    <property type="project" value="UniProtKB-UniRule"/>
</dbReference>
<dbReference type="Proteomes" id="UP001174909">
    <property type="component" value="Unassembled WGS sequence"/>
</dbReference>
<evidence type="ECO:0000256" key="2">
    <source>
        <dbReference type="ARBA" id="ARBA00022670"/>
    </source>
</evidence>
<protein>
    <recommendedName>
        <fullName evidence="6">Methionine aminopeptidase</fullName>
        <ecNumber evidence="6">3.4.11.18</ecNumber>
    </recommendedName>
</protein>
<dbReference type="Gene3D" id="3.90.230.10">
    <property type="entry name" value="Creatinase/methionine aminopeptidase superfamily"/>
    <property type="match status" value="1"/>
</dbReference>
<dbReference type="SUPFAM" id="SSF55920">
    <property type="entry name" value="Creatinase/aminopeptidase"/>
    <property type="match status" value="1"/>
</dbReference>
<evidence type="ECO:0000256" key="3">
    <source>
        <dbReference type="ARBA" id="ARBA00022723"/>
    </source>
</evidence>
<keyword evidence="3 5" id="KW-0479">Metal-binding</keyword>
<dbReference type="PROSITE" id="PS00680">
    <property type="entry name" value="MAP_1"/>
    <property type="match status" value="1"/>
</dbReference>
<dbReference type="Pfam" id="PF00557">
    <property type="entry name" value="Peptidase_M24"/>
    <property type="match status" value="1"/>
</dbReference>
<keyword evidence="4 5" id="KW-0378">Hydrolase</keyword>
<dbReference type="AlphaFoldDB" id="A0AA35XJC4"/>
<evidence type="ECO:0000256" key="4">
    <source>
        <dbReference type="ARBA" id="ARBA00022801"/>
    </source>
</evidence>
<dbReference type="PANTHER" id="PTHR43330:SF27">
    <property type="entry name" value="METHIONINE AMINOPEPTIDASE"/>
    <property type="match status" value="1"/>
</dbReference>
<dbReference type="EC" id="3.4.11.18" evidence="6"/>
<feature type="binding site" evidence="5">
    <location>
        <position position="71"/>
    </location>
    <ligand>
        <name>a divalent metal cation</name>
        <dbReference type="ChEBI" id="CHEBI:60240"/>
        <label>2</label>
        <note>catalytic</note>
    </ligand>
</feature>
<dbReference type="EMBL" id="CASHTH010004203">
    <property type="protein sequence ID" value="CAI8054641.1"/>
    <property type="molecule type" value="Genomic_DNA"/>
</dbReference>
<comment type="caution">
    <text evidence="8">The sequence shown here is derived from an EMBL/GenBank/DDBJ whole genome shotgun (WGS) entry which is preliminary data.</text>
</comment>
<dbReference type="InterPro" id="IPR002467">
    <property type="entry name" value="Pept_M24A_MAP1"/>
</dbReference>
<dbReference type="GO" id="GO:0070006">
    <property type="term" value="F:metalloaminopeptidase activity"/>
    <property type="evidence" value="ECO:0007669"/>
    <property type="project" value="UniProtKB-UniRule"/>
</dbReference>
<feature type="binding site" evidence="5">
    <location>
        <position position="134"/>
    </location>
    <ligand>
        <name>a divalent metal cation</name>
        <dbReference type="ChEBI" id="CHEBI:60240"/>
        <label>2</label>
        <note>catalytic</note>
    </ligand>
</feature>
<dbReference type="PRINTS" id="PR00599">
    <property type="entry name" value="MAPEPTIDASE"/>
</dbReference>
<dbReference type="CDD" id="cd01086">
    <property type="entry name" value="MetAP1"/>
    <property type="match status" value="1"/>
</dbReference>
<evidence type="ECO:0000313" key="8">
    <source>
        <dbReference type="EMBL" id="CAI8054641.1"/>
    </source>
</evidence>
<dbReference type="InterPro" id="IPR000994">
    <property type="entry name" value="Pept_M24"/>
</dbReference>
<feature type="domain" description="Peptidase M24" evidence="7">
    <location>
        <begin position="1"/>
        <end position="205"/>
    </location>
</feature>
<accession>A0AA35XJC4</accession>
<dbReference type="NCBIfam" id="TIGR00500">
    <property type="entry name" value="met_pdase_I"/>
    <property type="match status" value="1"/>
</dbReference>
<comment type="function">
    <text evidence="6">Cotranslationally removes the N-terminal methionine from nascent proteins. The N-terminal methionine is often cleaved when the second residue in the primary sequence is small and uncharged (Met-Ala-, Cys, Gly, Pro, Ser, Thr, or Val).</text>
</comment>
<feature type="binding site" evidence="5">
    <location>
        <position position="167"/>
    </location>
    <ligand>
        <name>a divalent metal cation</name>
        <dbReference type="ChEBI" id="CHEBI:60240"/>
        <label>2</label>
        <note>catalytic</note>
    </ligand>
</feature>
<dbReference type="GO" id="GO:0004239">
    <property type="term" value="F:initiator methionyl aminopeptidase activity"/>
    <property type="evidence" value="ECO:0007669"/>
    <property type="project" value="UniProtKB-UniRule"/>
</dbReference>
<feature type="binding site" evidence="5">
    <location>
        <position position="43"/>
    </location>
    <ligand>
        <name>substrate</name>
    </ligand>
</feature>
<sequence>MTTRDLDDIASAEIKRLGAKPSFKGYLGFPATICVSVNEEIVHGIPGERVIRDGDMVSMDVGAVVEGFHGDSAVTVGVGQVSPEVTALIDVTREALERGIGAARHGSRVGDISWAVQSYVENMGYSVVREYVGHGIGKALHEEPQIPNYGSPGKGPMLRKGMVIAIEPMVNIGGWQTRVLEDNWTVVTADGSLSAHFENTLAITEGDAEVLTQL</sequence>
<evidence type="ECO:0000259" key="7">
    <source>
        <dbReference type="Pfam" id="PF00557"/>
    </source>
</evidence>
<evidence type="ECO:0000256" key="6">
    <source>
        <dbReference type="RuleBase" id="RU003653"/>
    </source>
</evidence>
<feature type="binding site" evidence="5">
    <location>
        <position position="198"/>
    </location>
    <ligand>
        <name>a divalent metal cation</name>
        <dbReference type="ChEBI" id="CHEBI:60240"/>
        <label>2</label>
        <note>catalytic</note>
    </ligand>
</feature>
<keyword evidence="1 5" id="KW-0031">Aminopeptidase</keyword>
<reference evidence="8" key="1">
    <citation type="submission" date="2023-03" db="EMBL/GenBank/DDBJ databases">
        <authorList>
            <person name="Steffen K."/>
            <person name="Cardenas P."/>
        </authorList>
    </citation>
    <scope>NUCLEOTIDE SEQUENCE</scope>
</reference>
<dbReference type="InterPro" id="IPR036005">
    <property type="entry name" value="Creatinase/aminopeptidase-like"/>
</dbReference>
<proteinExistence type="inferred from homology"/>
<comment type="catalytic activity">
    <reaction evidence="5 6">
        <text>Release of N-terminal amino acids, preferentially methionine, from peptides and arylamides.</text>
        <dbReference type="EC" id="3.4.11.18"/>
    </reaction>
</comment>
<keyword evidence="9" id="KW-1185">Reference proteome</keyword>
<dbReference type="HAMAP" id="MF_01974">
    <property type="entry name" value="MetAP_1"/>
    <property type="match status" value="1"/>
</dbReference>
<feature type="binding site" evidence="5">
    <location>
        <position position="60"/>
    </location>
    <ligand>
        <name>a divalent metal cation</name>
        <dbReference type="ChEBI" id="CHEBI:60240"/>
        <label>1</label>
    </ligand>
</feature>
<feature type="binding site" evidence="5">
    <location>
        <position position="141"/>
    </location>
    <ligand>
        <name>substrate</name>
    </ligand>
</feature>
<dbReference type="GO" id="GO:0006508">
    <property type="term" value="P:proteolysis"/>
    <property type="evidence" value="ECO:0007669"/>
    <property type="project" value="UniProtKB-KW"/>
</dbReference>
<evidence type="ECO:0000313" key="9">
    <source>
        <dbReference type="Proteomes" id="UP001174909"/>
    </source>
</evidence>
<keyword evidence="2 5" id="KW-0645">Protease</keyword>
<dbReference type="GO" id="GO:0005829">
    <property type="term" value="C:cytosol"/>
    <property type="evidence" value="ECO:0007669"/>
    <property type="project" value="TreeGrafter"/>
</dbReference>
<organism evidence="8 9">
    <name type="scientific">Geodia barretti</name>
    <name type="common">Barrett's horny sponge</name>
    <dbReference type="NCBI Taxonomy" id="519541"/>
    <lineage>
        <taxon>Eukaryota</taxon>
        <taxon>Metazoa</taxon>
        <taxon>Porifera</taxon>
        <taxon>Demospongiae</taxon>
        <taxon>Heteroscleromorpha</taxon>
        <taxon>Tetractinellida</taxon>
        <taxon>Astrophorina</taxon>
        <taxon>Geodiidae</taxon>
        <taxon>Geodia</taxon>
    </lineage>
</organism>
<dbReference type="PANTHER" id="PTHR43330">
    <property type="entry name" value="METHIONINE AMINOPEPTIDASE"/>
    <property type="match status" value="1"/>
</dbReference>
<gene>
    <name evidence="8" type="ORF">GBAR_LOCUS29806</name>
</gene>
<feature type="binding site" evidence="5">
    <location>
        <position position="71"/>
    </location>
    <ligand>
        <name>a divalent metal cation</name>
        <dbReference type="ChEBI" id="CHEBI:60240"/>
        <label>1</label>
    </ligand>
</feature>
<comment type="cofactor">
    <cofactor evidence="5">
        <name>Co(2+)</name>
        <dbReference type="ChEBI" id="CHEBI:48828"/>
    </cofactor>
    <cofactor evidence="5">
        <name>Zn(2+)</name>
        <dbReference type="ChEBI" id="CHEBI:29105"/>
    </cofactor>
    <cofactor evidence="5">
        <name>Mn(2+)</name>
        <dbReference type="ChEBI" id="CHEBI:29035"/>
    </cofactor>
    <cofactor evidence="5">
        <name>Fe(2+)</name>
        <dbReference type="ChEBI" id="CHEBI:29033"/>
    </cofactor>
    <text evidence="5">Binds 2 divalent metal cations per subunit. Has a high-affinity and a low affinity metal-binding site. The true nature of the physiological cofactor is under debate. The enzyme is active with cobalt, zinc, manganese or divalent iron ions. Most likely, methionine aminopeptidases function as mononuclear Fe(2+)-metalloproteases under physiological conditions, and the catalytically relevant metal-binding site has been assigned to the histidine-containing high-affinity site.</text>
</comment>
<comment type="similarity">
    <text evidence="5">Belongs to the peptidase M24A family. Methionine aminopeptidase type 1 subfamily.</text>
</comment>
<feature type="binding site" evidence="5">
    <location>
        <position position="198"/>
    </location>
    <ligand>
        <name>a divalent metal cation</name>
        <dbReference type="ChEBI" id="CHEBI:60240"/>
        <label>1</label>
    </ligand>
</feature>